<evidence type="ECO:0000259" key="2">
    <source>
        <dbReference type="Pfam" id="PF13519"/>
    </source>
</evidence>
<dbReference type="AlphaFoldDB" id="A0A1G8CHR4"/>
<name>A0A1G8CHR4_9NOCA</name>
<accession>A0A1G8CHR4</accession>
<dbReference type="Gene3D" id="3.40.50.410">
    <property type="entry name" value="von Willebrand factor, type A domain"/>
    <property type="match status" value="1"/>
</dbReference>
<proteinExistence type="predicted"/>
<feature type="domain" description="VWFA" evidence="2">
    <location>
        <begin position="333"/>
        <end position="435"/>
    </location>
</feature>
<dbReference type="RefSeq" id="WP_072739929.1">
    <property type="nucleotide sequence ID" value="NZ_FNDN01000002.1"/>
</dbReference>
<dbReference type="OrthoDB" id="4771043at2"/>
<dbReference type="Pfam" id="PF13519">
    <property type="entry name" value="VWA_2"/>
    <property type="match status" value="1"/>
</dbReference>
<dbReference type="PANTHER" id="PTHR43473:SF2">
    <property type="entry name" value="MAGNESIUM-CHELATASE SUBUNIT CHLD, CHLOROPLASTIC"/>
    <property type="match status" value="1"/>
</dbReference>
<sequence>MSCHPLPWEPTVEQLLTSHQWALCRAWARGGRFGLALVGDSWGRERLLRELSRRADAVHVGPGTSVTTLTTGDDRLGRRSAPLNDRADRTALAVAAVDTLDPQVAAAITTVRILASAPDWESIPVALRDSLTVVVGVRRRPVGRPRRIPPGGDDVVTAIVRLLDANSLCSHRLDLGAVACVRAVGLDGAAALDLVARFVVAPRLPAVAESPAPQENTTAPPHTSGTAGGDGTDELTPDQAECESGPPRAPLTAGPGPPPAPPARRTVRRILPGRRGAVARDLRGRPRGVSTYHPESGVAVVPTLVGAAREGRRIPTAADLRSWRRVRRGGRILVVILDRSDSMGGLRARDAAAFAERALRSAVADRCELAVIAARGARAELSLAPTRSLHRAHRTIRDLSCGGGTPLASAFELATDLVRLIGRDVDVRCCILTDGAATVRLTGDDRGSAVEQAERELTTLAQLCTRVEVIPCAHPGMRVRRDQLEWLARAGAVVAE</sequence>
<dbReference type="SUPFAM" id="SSF53300">
    <property type="entry name" value="vWA-like"/>
    <property type="match status" value="1"/>
</dbReference>
<evidence type="ECO:0000313" key="3">
    <source>
        <dbReference type="EMBL" id="SDH44909.1"/>
    </source>
</evidence>
<dbReference type="InterPro" id="IPR036465">
    <property type="entry name" value="vWFA_dom_sf"/>
</dbReference>
<feature type="region of interest" description="Disordered" evidence="1">
    <location>
        <begin position="209"/>
        <end position="294"/>
    </location>
</feature>
<feature type="compositionally biased region" description="Polar residues" evidence="1">
    <location>
        <begin position="213"/>
        <end position="225"/>
    </location>
</feature>
<reference evidence="3 4" key="1">
    <citation type="submission" date="2016-10" db="EMBL/GenBank/DDBJ databases">
        <authorList>
            <person name="de Groot N.N."/>
        </authorList>
    </citation>
    <scope>NUCLEOTIDE SEQUENCE [LARGE SCALE GENOMIC DNA]</scope>
    <source>
        <strain evidence="3 4">DSM 44892</strain>
    </source>
</reference>
<organism evidence="3 4">
    <name type="scientific">Rhodococcus triatomae</name>
    <dbReference type="NCBI Taxonomy" id="300028"/>
    <lineage>
        <taxon>Bacteria</taxon>
        <taxon>Bacillati</taxon>
        <taxon>Actinomycetota</taxon>
        <taxon>Actinomycetes</taxon>
        <taxon>Mycobacteriales</taxon>
        <taxon>Nocardiaceae</taxon>
        <taxon>Rhodococcus</taxon>
    </lineage>
</organism>
<dbReference type="EMBL" id="FNDN01000002">
    <property type="protein sequence ID" value="SDH44909.1"/>
    <property type="molecule type" value="Genomic_DNA"/>
</dbReference>
<keyword evidence="4" id="KW-1185">Reference proteome</keyword>
<dbReference type="Proteomes" id="UP000183263">
    <property type="component" value="Unassembled WGS sequence"/>
</dbReference>
<evidence type="ECO:0000256" key="1">
    <source>
        <dbReference type="SAM" id="MobiDB-lite"/>
    </source>
</evidence>
<protein>
    <submittedName>
        <fullName evidence="3">Mg-chelatase subunit ChlD</fullName>
    </submittedName>
</protein>
<evidence type="ECO:0000313" key="4">
    <source>
        <dbReference type="Proteomes" id="UP000183263"/>
    </source>
</evidence>
<gene>
    <name evidence="3" type="ORF">SAMN05444695_10226</name>
</gene>
<dbReference type="PANTHER" id="PTHR43473">
    <property type="entry name" value="MAGNESIUM-CHELATASE SUBUNIT CHLD, CHLOROPLASTIC"/>
    <property type="match status" value="1"/>
</dbReference>
<dbReference type="InterPro" id="IPR002035">
    <property type="entry name" value="VWF_A"/>
</dbReference>